<evidence type="ECO:0000256" key="4">
    <source>
        <dbReference type="ARBA" id="ARBA00022475"/>
    </source>
</evidence>
<evidence type="ECO:0000256" key="1">
    <source>
        <dbReference type="ARBA" id="ARBA00004651"/>
    </source>
</evidence>
<keyword evidence="11" id="KW-1185">Reference proteome</keyword>
<proteinExistence type="inferred from homology"/>
<dbReference type="CDD" id="cd06261">
    <property type="entry name" value="TM_PBP2"/>
    <property type="match status" value="1"/>
</dbReference>
<evidence type="ECO:0000256" key="2">
    <source>
        <dbReference type="ARBA" id="ARBA00007069"/>
    </source>
</evidence>
<dbReference type="PANTHER" id="PTHR42929">
    <property type="entry name" value="INNER MEMBRANE ABC TRANSPORTER PERMEASE PROTEIN YDCU-RELATED-RELATED"/>
    <property type="match status" value="1"/>
</dbReference>
<dbReference type="PANTHER" id="PTHR42929:SF5">
    <property type="entry name" value="ABC TRANSPORTER PERMEASE PROTEIN"/>
    <property type="match status" value="1"/>
</dbReference>
<evidence type="ECO:0000313" key="11">
    <source>
        <dbReference type="Proteomes" id="UP001258945"/>
    </source>
</evidence>
<dbReference type="RefSeq" id="WP_083670242.1">
    <property type="nucleotide sequence ID" value="NZ_CP015583.1"/>
</dbReference>
<keyword evidence="7 8" id="KW-0472">Membrane</keyword>
<feature type="transmembrane region" description="Helical" evidence="8">
    <location>
        <begin position="162"/>
        <end position="185"/>
    </location>
</feature>
<dbReference type="InterPro" id="IPR000515">
    <property type="entry name" value="MetI-like"/>
</dbReference>
<comment type="similarity">
    <text evidence="2">Belongs to the binding-protein-dependent transport system permease family. CysTW subfamily.</text>
</comment>
<feature type="transmembrane region" description="Helical" evidence="8">
    <location>
        <begin position="266"/>
        <end position="291"/>
    </location>
</feature>
<keyword evidence="3 8" id="KW-0813">Transport</keyword>
<name>A0ABU3MD11_9PROT</name>
<dbReference type="Pfam" id="PF00528">
    <property type="entry name" value="BPD_transp_1"/>
    <property type="match status" value="1"/>
</dbReference>
<evidence type="ECO:0000256" key="8">
    <source>
        <dbReference type="RuleBase" id="RU363032"/>
    </source>
</evidence>
<dbReference type="InterPro" id="IPR035906">
    <property type="entry name" value="MetI-like_sf"/>
</dbReference>
<feature type="domain" description="ABC transmembrane type-1" evidence="9">
    <location>
        <begin position="83"/>
        <end position="287"/>
    </location>
</feature>
<accession>A0ABU3MD11</accession>
<dbReference type="Proteomes" id="UP001258945">
    <property type="component" value="Unassembled WGS sequence"/>
</dbReference>
<feature type="transmembrane region" description="Helical" evidence="8">
    <location>
        <begin position="118"/>
        <end position="142"/>
    </location>
</feature>
<protein>
    <submittedName>
        <fullName evidence="10">ABC transporter permease</fullName>
    </submittedName>
</protein>
<keyword evidence="4" id="KW-1003">Cell membrane</keyword>
<organism evidence="10 11">
    <name type="scientific">Roseomonas gilardii</name>
    <dbReference type="NCBI Taxonomy" id="257708"/>
    <lineage>
        <taxon>Bacteria</taxon>
        <taxon>Pseudomonadati</taxon>
        <taxon>Pseudomonadota</taxon>
        <taxon>Alphaproteobacteria</taxon>
        <taxon>Acetobacterales</taxon>
        <taxon>Roseomonadaceae</taxon>
        <taxon>Roseomonas</taxon>
    </lineage>
</organism>
<gene>
    <name evidence="10" type="ORF">RQ831_05335</name>
</gene>
<comment type="subcellular location">
    <subcellularLocation>
        <location evidence="1 8">Cell membrane</location>
        <topology evidence="1 8">Multi-pass membrane protein</topology>
    </subcellularLocation>
</comment>
<evidence type="ECO:0000256" key="6">
    <source>
        <dbReference type="ARBA" id="ARBA00022989"/>
    </source>
</evidence>
<dbReference type="EMBL" id="JAVVDO010000005">
    <property type="protein sequence ID" value="MDT8330468.1"/>
    <property type="molecule type" value="Genomic_DNA"/>
</dbReference>
<evidence type="ECO:0000256" key="3">
    <source>
        <dbReference type="ARBA" id="ARBA00022448"/>
    </source>
</evidence>
<reference evidence="10 11" key="1">
    <citation type="journal article" date="2019" name="Microb. Pathog.">
        <title>Comparison of VITEK 2, MALDI-TOF MS, 16S rRNA gene sequencing, and whole-genome sequencing for identification of Roseomonas mucosa.</title>
        <authorList>
            <person name="Rudolph W.W."/>
            <person name="Gunzer F."/>
            <person name="Trauth M."/>
            <person name="Bunk B."/>
            <person name="Bigge R."/>
            <person name="Schrottner P."/>
        </authorList>
    </citation>
    <scope>NUCLEOTIDE SEQUENCE [LARGE SCALE GENOMIC DNA]</scope>
    <source>
        <strain evidence="10 11">DSM 103800</strain>
    </source>
</reference>
<dbReference type="PROSITE" id="PS50928">
    <property type="entry name" value="ABC_TM1"/>
    <property type="match status" value="1"/>
</dbReference>
<sequence>MADTATAAALAHPAPHRERGQAAPASLFLAPATLLVLVMLLLPLLLLLRFSLNRYDPTELMIEMVTAENYVRFVSDPFYLAVLRTTLLVAVASTLLCLIFGMPIAYRLARSQSRWKGLFMLALVLPLFVGSTVRMVGWMILFAHGGIIDNAWRALTGEGLELMYTSTAVVLGIVSINLPFVVLTIQSAVETIDPRIEEAAQSLGAAPDRRFWRVVWPLALPGTATACILCFILAMNAYATPFLLGGPRFQMMAPILYWEFSTNNNWPFASALALILMATTLLLTTFGSLLIPRRYRI</sequence>
<dbReference type="SUPFAM" id="SSF161098">
    <property type="entry name" value="MetI-like"/>
    <property type="match status" value="1"/>
</dbReference>
<comment type="caution">
    <text evidence="10">The sequence shown here is derived from an EMBL/GenBank/DDBJ whole genome shotgun (WGS) entry which is preliminary data.</text>
</comment>
<evidence type="ECO:0000256" key="5">
    <source>
        <dbReference type="ARBA" id="ARBA00022692"/>
    </source>
</evidence>
<feature type="transmembrane region" description="Helical" evidence="8">
    <location>
        <begin position="218"/>
        <end position="239"/>
    </location>
</feature>
<evidence type="ECO:0000256" key="7">
    <source>
        <dbReference type="ARBA" id="ARBA00023136"/>
    </source>
</evidence>
<keyword evidence="6 8" id="KW-1133">Transmembrane helix</keyword>
<feature type="transmembrane region" description="Helical" evidence="8">
    <location>
        <begin position="78"/>
        <end position="106"/>
    </location>
</feature>
<evidence type="ECO:0000259" key="9">
    <source>
        <dbReference type="PROSITE" id="PS50928"/>
    </source>
</evidence>
<evidence type="ECO:0000313" key="10">
    <source>
        <dbReference type="EMBL" id="MDT8330468.1"/>
    </source>
</evidence>
<keyword evidence="5 8" id="KW-0812">Transmembrane</keyword>
<feature type="transmembrane region" description="Helical" evidence="8">
    <location>
        <begin position="27"/>
        <end position="48"/>
    </location>
</feature>
<dbReference type="Gene3D" id="1.10.3720.10">
    <property type="entry name" value="MetI-like"/>
    <property type="match status" value="1"/>
</dbReference>